<dbReference type="AlphaFoldDB" id="A0ABD3HWP2"/>
<accession>A0ABD3HWP2</accession>
<evidence type="ECO:0000313" key="2">
    <source>
        <dbReference type="EMBL" id="KAL3694942.1"/>
    </source>
</evidence>
<keyword evidence="3" id="KW-1185">Reference proteome</keyword>
<dbReference type="PANTHER" id="PTHR11439">
    <property type="entry name" value="GAG-POL-RELATED RETROTRANSPOSON"/>
    <property type="match status" value="1"/>
</dbReference>
<dbReference type="SUPFAM" id="SSF56672">
    <property type="entry name" value="DNA/RNA polymerases"/>
    <property type="match status" value="1"/>
</dbReference>
<evidence type="ECO:0000313" key="3">
    <source>
        <dbReference type="Proteomes" id="UP001633002"/>
    </source>
</evidence>
<gene>
    <name evidence="2" type="ORF">R1sor_008593</name>
</gene>
<comment type="caution">
    <text evidence="2">The sequence shown here is derived from an EMBL/GenBank/DDBJ whole genome shotgun (WGS) entry which is preliminary data.</text>
</comment>
<sequence length="259" mass="29321">MVLALAACFSWALHHLDIKSAFLQGDLLDEVYLRLPEGFTAPSHLVCQLRKPLYGLRQAPRAWYSKIHEFFLSQGLRRSTSDPGLYLLEERGQRLMVLLYVDDLLITGDYTDRIQDLQAQLSKHFEISALGLMDNYLRLEFFQSTEGILMCQSTFILKLLDDLGLESCNAATTLMAEGLHLSTDMEARYLKGTIDYGLLFKRTGDDVLQAFTDADWAGDTQTRKSTSGYAFKLGESYCPGAVRNNPQLLYLPLKRNIVC</sequence>
<reference evidence="2 3" key="1">
    <citation type="submission" date="2024-09" db="EMBL/GenBank/DDBJ databases">
        <title>Chromosome-scale assembly of Riccia sorocarpa.</title>
        <authorList>
            <person name="Paukszto L."/>
        </authorList>
    </citation>
    <scope>NUCLEOTIDE SEQUENCE [LARGE SCALE GENOMIC DNA]</scope>
    <source>
        <strain evidence="2">LP-2024</strain>
        <tissue evidence="2">Aerial parts of the thallus</tissue>
    </source>
</reference>
<dbReference type="EMBL" id="JBJQOH010000003">
    <property type="protein sequence ID" value="KAL3694942.1"/>
    <property type="molecule type" value="Genomic_DNA"/>
</dbReference>
<dbReference type="PANTHER" id="PTHR11439:SF483">
    <property type="entry name" value="PEPTIDE SYNTHASE GLIP-LIKE, PUTATIVE (AFU_ORTHOLOGUE AFUA_3G12920)-RELATED"/>
    <property type="match status" value="1"/>
</dbReference>
<protein>
    <recommendedName>
        <fullName evidence="1">Reverse transcriptase Ty1/copia-type domain-containing protein</fullName>
    </recommendedName>
</protein>
<dbReference type="InterPro" id="IPR043502">
    <property type="entry name" value="DNA/RNA_pol_sf"/>
</dbReference>
<dbReference type="InterPro" id="IPR013103">
    <property type="entry name" value="RVT_2"/>
</dbReference>
<dbReference type="Proteomes" id="UP001633002">
    <property type="component" value="Unassembled WGS sequence"/>
</dbReference>
<organism evidence="2 3">
    <name type="scientific">Riccia sorocarpa</name>
    <dbReference type="NCBI Taxonomy" id="122646"/>
    <lineage>
        <taxon>Eukaryota</taxon>
        <taxon>Viridiplantae</taxon>
        <taxon>Streptophyta</taxon>
        <taxon>Embryophyta</taxon>
        <taxon>Marchantiophyta</taxon>
        <taxon>Marchantiopsida</taxon>
        <taxon>Marchantiidae</taxon>
        <taxon>Marchantiales</taxon>
        <taxon>Ricciaceae</taxon>
        <taxon>Riccia</taxon>
    </lineage>
</organism>
<proteinExistence type="predicted"/>
<dbReference type="Pfam" id="PF07727">
    <property type="entry name" value="RVT_2"/>
    <property type="match status" value="1"/>
</dbReference>
<name>A0ABD3HWP2_9MARC</name>
<evidence type="ECO:0000259" key="1">
    <source>
        <dbReference type="Pfam" id="PF07727"/>
    </source>
</evidence>
<feature type="domain" description="Reverse transcriptase Ty1/copia-type" evidence="1">
    <location>
        <begin position="2"/>
        <end position="175"/>
    </location>
</feature>